<reference evidence="2" key="1">
    <citation type="submission" date="2023-07" db="EMBL/GenBank/DDBJ databases">
        <title>Chromosome-level Genome Assembly of Striped Snakehead (Channa striata).</title>
        <authorList>
            <person name="Liu H."/>
        </authorList>
    </citation>
    <scope>NUCLEOTIDE SEQUENCE</scope>
    <source>
        <strain evidence="2">Gz</strain>
        <tissue evidence="2">Muscle</tissue>
    </source>
</reference>
<dbReference type="AlphaFoldDB" id="A0AA88IZ78"/>
<dbReference type="EMBL" id="JAUPFM010000020">
    <property type="protein sequence ID" value="KAK2818519.1"/>
    <property type="molecule type" value="Genomic_DNA"/>
</dbReference>
<dbReference type="Proteomes" id="UP001187415">
    <property type="component" value="Unassembled WGS sequence"/>
</dbReference>
<organism evidence="2 3">
    <name type="scientific">Channa striata</name>
    <name type="common">Snakehead murrel</name>
    <name type="synonym">Ophicephalus striatus</name>
    <dbReference type="NCBI Taxonomy" id="64152"/>
    <lineage>
        <taxon>Eukaryota</taxon>
        <taxon>Metazoa</taxon>
        <taxon>Chordata</taxon>
        <taxon>Craniata</taxon>
        <taxon>Vertebrata</taxon>
        <taxon>Euteleostomi</taxon>
        <taxon>Actinopterygii</taxon>
        <taxon>Neopterygii</taxon>
        <taxon>Teleostei</taxon>
        <taxon>Neoteleostei</taxon>
        <taxon>Acanthomorphata</taxon>
        <taxon>Anabantaria</taxon>
        <taxon>Anabantiformes</taxon>
        <taxon>Channoidei</taxon>
        <taxon>Channidae</taxon>
        <taxon>Channa</taxon>
    </lineage>
</organism>
<keyword evidence="3" id="KW-1185">Reference proteome</keyword>
<name>A0AA88IZ78_CHASR</name>
<feature type="compositionally biased region" description="Polar residues" evidence="1">
    <location>
        <begin position="181"/>
        <end position="195"/>
    </location>
</feature>
<comment type="caution">
    <text evidence="2">The sequence shown here is derived from an EMBL/GenBank/DDBJ whole genome shotgun (WGS) entry which is preliminary data.</text>
</comment>
<gene>
    <name evidence="2" type="ORF">Q5P01_024080</name>
</gene>
<proteinExistence type="predicted"/>
<protein>
    <submittedName>
        <fullName evidence="2">Uncharacterized protein</fullName>
    </submittedName>
</protein>
<evidence type="ECO:0000256" key="1">
    <source>
        <dbReference type="SAM" id="MobiDB-lite"/>
    </source>
</evidence>
<accession>A0AA88IZ78</accession>
<evidence type="ECO:0000313" key="3">
    <source>
        <dbReference type="Proteomes" id="UP001187415"/>
    </source>
</evidence>
<evidence type="ECO:0000313" key="2">
    <source>
        <dbReference type="EMBL" id="KAK2818519.1"/>
    </source>
</evidence>
<feature type="region of interest" description="Disordered" evidence="1">
    <location>
        <begin position="181"/>
        <end position="205"/>
    </location>
</feature>
<sequence>MFGRLHLLGQTSHRGKVTAAQQEASHLRSFRVSGFSATSLPASVCPLSAVSGSVPEQSCTITASSAGSLPLQSTLHNQVELPLQLLTTLRQDLGASPGSQAFRLLDGSSAGNYNEGFGFCCSVPESFLESGKSLHPPARLIIQTIIFYPPLAAGGEAEGIPSRGAPELSITFQLANELHHQGSSWSEGRQSQPEELSQHYGNEIN</sequence>